<evidence type="ECO:0000313" key="5">
    <source>
        <dbReference type="Proteomes" id="UP000030665"/>
    </source>
</evidence>
<proteinExistence type="predicted"/>
<comment type="function">
    <text evidence="2">Neddylation of cullins play an essential role in the regulation of SCF-type complexes activity.</text>
</comment>
<dbReference type="CDD" id="cd14350">
    <property type="entry name" value="UBA_DCNL"/>
    <property type="match status" value="1"/>
</dbReference>
<feature type="domain" description="DCUN1" evidence="3">
    <location>
        <begin position="68"/>
        <end position="288"/>
    </location>
</feature>
<name>A0A077YXT9_TRITR</name>
<dbReference type="PANTHER" id="PTHR12281:SF32">
    <property type="entry name" value="DCN1-LIKE PROTEIN"/>
    <property type="match status" value="1"/>
</dbReference>
<sequence>MYKLKHSQKEKVRSFVQLTHASEKVMQLKSRRSVAVFCLNRNDWRLDSACDMYFSHPELYGATDKHAVDRQKVEALFEKYADQYGQFLLCATVSLHPVQSSADRKIGPSGVEAFLKDLHLSSDDLLVLVLAWKMRAKTQCEFTKNEFVNGLLEMRCDTIEKLRNKLEKFRTELQDEDNFRDFYQFTFLFAKSPTQKGLALIVFRFSAFNSQFADVEMAIGYWRLILAGRFFHLDNWCNFLQSARRKPITRDTWNLVLDFSKVICNDLSNYDTQGAWPTLLDEFVEYMRKNMEKQNMELQ</sequence>
<dbReference type="InterPro" id="IPR014764">
    <property type="entry name" value="DCN-prot"/>
</dbReference>
<dbReference type="Gene3D" id="1.10.8.10">
    <property type="entry name" value="DNA helicase RuvA subunit, C-terminal domain"/>
    <property type="match status" value="1"/>
</dbReference>
<dbReference type="GO" id="GO:0097602">
    <property type="term" value="F:cullin family protein binding"/>
    <property type="evidence" value="ECO:0007669"/>
    <property type="project" value="TreeGrafter"/>
</dbReference>
<dbReference type="GO" id="GO:0045116">
    <property type="term" value="P:protein neddylation"/>
    <property type="evidence" value="ECO:0007669"/>
    <property type="project" value="TreeGrafter"/>
</dbReference>
<dbReference type="Gene3D" id="1.10.238.200">
    <property type="entry name" value="Cullin, PONY binding domain"/>
    <property type="match status" value="1"/>
</dbReference>
<reference evidence="4" key="1">
    <citation type="submission" date="2014-01" db="EMBL/GenBank/DDBJ databases">
        <authorList>
            <person name="Aslett M."/>
        </authorList>
    </citation>
    <scope>NUCLEOTIDE SEQUENCE</scope>
</reference>
<dbReference type="FunFam" id="1.10.238.10:FF:000030">
    <property type="entry name" value="DCN1-like protein"/>
    <property type="match status" value="1"/>
</dbReference>
<evidence type="ECO:0000256" key="2">
    <source>
        <dbReference type="RuleBase" id="RU410713"/>
    </source>
</evidence>
<dbReference type="Pfam" id="PF14555">
    <property type="entry name" value="UBA_4"/>
    <property type="match status" value="1"/>
</dbReference>
<dbReference type="AlphaFoldDB" id="A0A077YXT9"/>
<dbReference type="Pfam" id="PF03556">
    <property type="entry name" value="Cullin_binding"/>
    <property type="match status" value="1"/>
</dbReference>
<accession>A0A077YXT9</accession>
<dbReference type="FunFam" id="1.10.238.200:FF:000003">
    <property type="entry name" value="DCN1-like protein 3"/>
    <property type="match status" value="1"/>
</dbReference>
<dbReference type="PANTHER" id="PTHR12281">
    <property type="entry name" value="RP42 RELATED"/>
    <property type="match status" value="1"/>
</dbReference>
<dbReference type="GO" id="GO:0032182">
    <property type="term" value="F:ubiquitin-like protein binding"/>
    <property type="evidence" value="ECO:0007669"/>
    <property type="project" value="TreeGrafter"/>
</dbReference>
<reference evidence="4" key="2">
    <citation type="submission" date="2014-03" db="EMBL/GenBank/DDBJ databases">
        <title>The whipworm genome and dual-species transcriptomics of an intimate host-pathogen interaction.</title>
        <authorList>
            <person name="Foth B.J."/>
            <person name="Tsai I.J."/>
            <person name="Reid A.J."/>
            <person name="Bancroft A.J."/>
            <person name="Nichol S."/>
            <person name="Tracey A."/>
            <person name="Holroyd N."/>
            <person name="Cotton J.A."/>
            <person name="Stanley E.J."/>
            <person name="Zarowiecki M."/>
            <person name="Liu J.Z."/>
            <person name="Huckvale T."/>
            <person name="Cooper P.J."/>
            <person name="Grencis R.K."/>
            <person name="Berriman M."/>
        </authorList>
    </citation>
    <scope>NUCLEOTIDE SEQUENCE [LARGE SCALE GENOMIC DNA]</scope>
</reference>
<evidence type="ECO:0000313" key="4">
    <source>
        <dbReference type="EMBL" id="CDW52584.1"/>
    </source>
</evidence>
<dbReference type="STRING" id="36087.A0A077YXT9"/>
<dbReference type="EMBL" id="HG805826">
    <property type="protein sequence ID" value="CDW52584.1"/>
    <property type="molecule type" value="Genomic_DNA"/>
</dbReference>
<dbReference type="InterPro" id="IPR005176">
    <property type="entry name" value="PONY_dom"/>
</dbReference>
<gene>
    <name evidence="4" type="ORF">TTRE_0000084601</name>
</gene>
<protein>
    <recommendedName>
        <fullName evidence="2">Defective in cullin neddylation protein</fullName>
    </recommendedName>
</protein>
<dbReference type="Proteomes" id="UP000030665">
    <property type="component" value="Unassembled WGS sequence"/>
</dbReference>
<keyword evidence="5" id="KW-1185">Reference proteome</keyword>
<evidence type="ECO:0000259" key="3">
    <source>
        <dbReference type="PROSITE" id="PS51229"/>
    </source>
</evidence>
<dbReference type="GO" id="GO:0000151">
    <property type="term" value="C:ubiquitin ligase complex"/>
    <property type="evidence" value="ECO:0007669"/>
    <property type="project" value="TreeGrafter"/>
</dbReference>
<dbReference type="OrthoDB" id="286637at2759"/>
<dbReference type="Gene3D" id="1.10.238.10">
    <property type="entry name" value="EF-hand"/>
    <property type="match status" value="1"/>
</dbReference>
<dbReference type="InterPro" id="IPR042460">
    <property type="entry name" value="DCN1-like_PONY"/>
</dbReference>
<dbReference type="GO" id="GO:2000436">
    <property type="term" value="P:positive regulation of protein neddylation"/>
    <property type="evidence" value="ECO:0007669"/>
    <property type="project" value="UniProtKB-ARBA"/>
</dbReference>
<dbReference type="PROSITE" id="PS51229">
    <property type="entry name" value="DCUN1"/>
    <property type="match status" value="1"/>
</dbReference>
<evidence type="ECO:0000256" key="1">
    <source>
        <dbReference type="ARBA" id="ARBA00022786"/>
    </source>
</evidence>
<keyword evidence="1" id="KW-0833">Ubl conjugation pathway</keyword>
<dbReference type="GO" id="GO:0005886">
    <property type="term" value="C:plasma membrane"/>
    <property type="evidence" value="ECO:0007669"/>
    <property type="project" value="UniProtKB-ARBA"/>
</dbReference>
<dbReference type="GO" id="GO:0031624">
    <property type="term" value="F:ubiquitin conjugating enzyme binding"/>
    <property type="evidence" value="ECO:0007669"/>
    <property type="project" value="TreeGrafter"/>
</dbReference>
<organism evidence="4 5">
    <name type="scientific">Trichuris trichiura</name>
    <name type="common">Whipworm</name>
    <name type="synonym">Trichocephalus trichiurus</name>
    <dbReference type="NCBI Taxonomy" id="36087"/>
    <lineage>
        <taxon>Eukaryota</taxon>
        <taxon>Metazoa</taxon>
        <taxon>Ecdysozoa</taxon>
        <taxon>Nematoda</taxon>
        <taxon>Enoplea</taxon>
        <taxon>Dorylaimia</taxon>
        <taxon>Trichinellida</taxon>
        <taxon>Trichuridae</taxon>
        <taxon>Trichuris</taxon>
    </lineage>
</organism>